<reference evidence="1" key="1">
    <citation type="journal article" date="2020" name="ISME J.">
        <title>Gammaproteobacteria mediating utilization of methyl-, sulfur- and petroleum organic compounds in deep ocean hydrothermal plumes.</title>
        <authorList>
            <person name="Zhou Z."/>
            <person name="Liu Y."/>
            <person name="Pan J."/>
            <person name="Cron B.R."/>
            <person name="Toner B.M."/>
            <person name="Anantharaman K."/>
            <person name="Breier J.A."/>
            <person name="Dick G.J."/>
            <person name="Li M."/>
        </authorList>
    </citation>
    <scope>NUCLEOTIDE SEQUENCE</scope>
    <source>
        <strain evidence="1">SZUA-1523</strain>
    </source>
</reference>
<comment type="caution">
    <text evidence="1">The sequence shown here is derived from an EMBL/GenBank/DDBJ whole genome shotgun (WGS) entry which is preliminary data.</text>
</comment>
<evidence type="ECO:0000313" key="1">
    <source>
        <dbReference type="EMBL" id="HIQ24022.1"/>
    </source>
</evidence>
<organism evidence="1 2">
    <name type="scientific">Pyrodictium delaneyi</name>
    <dbReference type="NCBI Taxonomy" id="1273541"/>
    <lineage>
        <taxon>Archaea</taxon>
        <taxon>Thermoproteota</taxon>
        <taxon>Thermoprotei</taxon>
        <taxon>Desulfurococcales</taxon>
        <taxon>Pyrodictiaceae</taxon>
        <taxon>Pyrodictium</taxon>
    </lineage>
</organism>
<name>A0A832ZT99_9CREN</name>
<sequence length="312" mass="34045">MPATIHYYNHILVIGSGLDEVLEPGQRIVLLDDFYTDIYGDYVFLGYDVVAETINTERADYVGLFTAAVLLDADPSVIVCGTEPDRCLLALAAHRIYHNAEEPARAVEEAATLLKQLYGKKPRPKIQGLAGLAGLYAALKATGDVSRLSSVMALALNYEYGRGRLHYGETVSWLALIGASHTAVLAGLLHFLVEGPGLPHELLERRLDAVGEDNLATLLGESGRKALEILRDYIGHMEREDSRTLALVEALGPGEPYILHVDRQDGELRVYCRAGEHGEPDKDCVAAVEKATKLLPLKTIGISNMRISTTLD</sequence>
<proteinExistence type="predicted"/>
<dbReference type="EMBL" id="DQVR01000068">
    <property type="protein sequence ID" value="HIQ24022.1"/>
    <property type="molecule type" value="Genomic_DNA"/>
</dbReference>
<gene>
    <name evidence="1" type="ORF">EYH50_03135</name>
</gene>
<dbReference type="Proteomes" id="UP000600071">
    <property type="component" value="Unassembled WGS sequence"/>
</dbReference>
<dbReference type="AlphaFoldDB" id="A0A832ZT99"/>
<evidence type="ECO:0000313" key="2">
    <source>
        <dbReference type="Proteomes" id="UP000600071"/>
    </source>
</evidence>
<accession>A0A832ZT99</accession>
<protein>
    <submittedName>
        <fullName evidence="1">Uncharacterized protein</fullName>
    </submittedName>
</protein>